<dbReference type="AlphaFoldDB" id="A0A0J7N231"/>
<protein>
    <submittedName>
        <fullName evidence="1">Uncharacterized protein</fullName>
    </submittedName>
</protein>
<evidence type="ECO:0000313" key="2">
    <source>
        <dbReference type="Proteomes" id="UP000036403"/>
    </source>
</evidence>
<feature type="non-terminal residue" evidence="1">
    <location>
        <position position="55"/>
    </location>
</feature>
<dbReference type="EMBL" id="LBMM01011665">
    <property type="protein sequence ID" value="KMQ86710.1"/>
    <property type="molecule type" value="Genomic_DNA"/>
</dbReference>
<comment type="caution">
    <text evidence="1">The sequence shown here is derived from an EMBL/GenBank/DDBJ whole genome shotgun (WGS) entry which is preliminary data.</text>
</comment>
<organism evidence="1 2">
    <name type="scientific">Lasius niger</name>
    <name type="common">Black garden ant</name>
    <dbReference type="NCBI Taxonomy" id="67767"/>
    <lineage>
        <taxon>Eukaryota</taxon>
        <taxon>Metazoa</taxon>
        <taxon>Ecdysozoa</taxon>
        <taxon>Arthropoda</taxon>
        <taxon>Hexapoda</taxon>
        <taxon>Insecta</taxon>
        <taxon>Pterygota</taxon>
        <taxon>Neoptera</taxon>
        <taxon>Endopterygota</taxon>
        <taxon>Hymenoptera</taxon>
        <taxon>Apocrita</taxon>
        <taxon>Aculeata</taxon>
        <taxon>Formicoidea</taxon>
        <taxon>Formicidae</taxon>
        <taxon>Formicinae</taxon>
        <taxon>Lasius</taxon>
        <taxon>Lasius</taxon>
    </lineage>
</organism>
<proteinExistence type="predicted"/>
<keyword evidence="2" id="KW-1185">Reference proteome</keyword>
<dbReference type="PaxDb" id="67767-A0A0J7N231"/>
<gene>
    <name evidence="1" type="ORF">RF55_14247</name>
</gene>
<sequence>MEITEPEDSEETVAKETSIFSPTSVTVVLTEWPSFGHGTIGHVANGHEILHTVQL</sequence>
<name>A0A0J7N231_LASNI</name>
<dbReference type="Proteomes" id="UP000036403">
    <property type="component" value="Unassembled WGS sequence"/>
</dbReference>
<accession>A0A0J7N231</accession>
<evidence type="ECO:0000313" key="1">
    <source>
        <dbReference type="EMBL" id="KMQ86710.1"/>
    </source>
</evidence>
<reference evidence="1 2" key="1">
    <citation type="submission" date="2015-04" db="EMBL/GenBank/DDBJ databases">
        <title>Lasius niger genome sequencing.</title>
        <authorList>
            <person name="Konorov E.A."/>
            <person name="Nikitin M.A."/>
            <person name="Kirill M.V."/>
            <person name="Chang P."/>
        </authorList>
    </citation>
    <scope>NUCLEOTIDE SEQUENCE [LARGE SCALE GENOMIC DNA]</scope>
    <source>
        <tissue evidence="1">Whole</tissue>
    </source>
</reference>